<feature type="domain" description="RmlD-like substrate binding" evidence="3">
    <location>
        <begin position="3"/>
        <end position="281"/>
    </location>
</feature>
<reference evidence="4 5" key="1">
    <citation type="journal article" date="2015" name="Nature">
        <title>rRNA introns, odd ribosomes, and small enigmatic genomes across a large radiation of phyla.</title>
        <authorList>
            <person name="Brown C.T."/>
            <person name="Hug L.A."/>
            <person name="Thomas B.C."/>
            <person name="Sharon I."/>
            <person name="Castelle C.J."/>
            <person name="Singh A."/>
            <person name="Wilkins M.J."/>
            <person name="Williams K.H."/>
            <person name="Banfield J.F."/>
        </authorList>
    </citation>
    <scope>NUCLEOTIDE SEQUENCE [LARGE SCALE GENOMIC DNA]</scope>
</reference>
<dbReference type="GO" id="GO:0008831">
    <property type="term" value="F:dTDP-4-dehydrorhamnose reductase activity"/>
    <property type="evidence" value="ECO:0007669"/>
    <property type="project" value="UniProtKB-EC"/>
</dbReference>
<evidence type="ECO:0000256" key="2">
    <source>
        <dbReference type="RuleBase" id="RU364082"/>
    </source>
</evidence>
<dbReference type="InterPro" id="IPR005913">
    <property type="entry name" value="dTDP_dehydrorham_reduct"/>
</dbReference>
<organism evidence="4 5">
    <name type="scientific">Candidatus Woesebacteria bacterium GW2011_GWB1_41_10</name>
    <dbReference type="NCBI Taxonomy" id="1618577"/>
    <lineage>
        <taxon>Bacteria</taxon>
        <taxon>Candidatus Woeseibacteriota</taxon>
    </lineage>
</organism>
<dbReference type="SUPFAM" id="SSF51735">
    <property type="entry name" value="NAD(P)-binding Rossmann-fold domains"/>
    <property type="match status" value="1"/>
</dbReference>
<gene>
    <name evidence="4" type="ORF">UU32_C0024G0006</name>
</gene>
<proteinExistence type="inferred from homology"/>
<dbReference type="Gene3D" id="3.40.50.720">
    <property type="entry name" value="NAD(P)-binding Rossmann-like Domain"/>
    <property type="match status" value="1"/>
</dbReference>
<dbReference type="CDD" id="cd05254">
    <property type="entry name" value="dTDP_HR_like_SDR_e"/>
    <property type="match status" value="1"/>
</dbReference>
<protein>
    <recommendedName>
        <fullName evidence="2">dTDP-4-dehydrorhamnose reductase</fullName>
        <ecNumber evidence="2">1.1.1.133</ecNumber>
    </recommendedName>
</protein>
<dbReference type="Gene3D" id="3.90.25.10">
    <property type="entry name" value="UDP-galactose 4-epimerase, domain 1"/>
    <property type="match status" value="1"/>
</dbReference>
<dbReference type="NCBIfam" id="TIGR01214">
    <property type="entry name" value="rmlD"/>
    <property type="match status" value="1"/>
</dbReference>
<dbReference type="EC" id="1.1.1.133" evidence="2"/>
<evidence type="ECO:0000259" key="3">
    <source>
        <dbReference type="Pfam" id="PF04321"/>
    </source>
</evidence>
<dbReference type="PANTHER" id="PTHR10491">
    <property type="entry name" value="DTDP-4-DEHYDRORHAMNOSE REDUCTASE"/>
    <property type="match status" value="1"/>
</dbReference>
<evidence type="ECO:0000313" key="5">
    <source>
        <dbReference type="Proteomes" id="UP000033858"/>
    </source>
</evidence>
<dbReference type="GO" id="GO:0019305">
    <property type="term" value="P:dTDP-rhamnose biosynthetic process"/>
    <property type="evidence" value="ECO:0007669"/>
    <property type="project" value="UniProtKB-UniPathway"/>
</dbReference>
<dbReference type="AlphaFoldDB" id="A0A0G0XE51"/>
<evidence type="ECO:0000256" key="1">
    <source>
        <dbReference type="ARBA" id="ARBA00010944"/>
    </source>
</evidence>
<sequence>MSKILIIGADGQLAFDLIRTLKKKHEVFEVRHNDFDVRNKSKVGKFIKKISPDVVINTAAFHNTEKCEKNSRRSFAVNALGAYNVARAAKGVGAAVFFISSDYVFDGEKKYFTEDDTPNPLNIYGASKLAGEVLTKIANEKSYVIRTNAIFGEKISGKGHNFVTLMIQKAKNKEELKVVDDEFGCLTYSHDLAEKIAEFVKKKPAFGVYHITNTGFSSWYGFAKELLGIVGIKAKITPISGKDRKTNLIRPKYGCIKSVNLKKAGISPLRPWQEAVREYIKICMT</sequence>
<dbReference type="Pfam" id="PF04321">
    <property type="entry name" value="RmlD_sub_bind"/>
    <property type="match status" value="1"/>
</dbReference>
<dbReference type="Proteomes" id="UP000033858">
    <property type="component" value="Unassembled WGS sequence"/>
</dbReference>
<dbReference type="PATRIC" id="fig|1618577.3.peg.358"/>
<dbReference type="EMBL" id="LCAE01000024">
    <property type="protein sequence ID" value="KKR86042.1"/>
    <property type="molecule type" value="Genomic_DNA"/>
</dbReference>
<name>A0A0G0XE51_9BACT</name>
<comment type="function">
    <text evidence="2">Catalyzes the reduction of dTDP-6-deoxy-L-lyxo-4-hexulose to yield dTDP-L-rhamnose.</text>
</comment>
<dbReference type="GO" id="GO:0005829">
    <property type="term" value="C:cytosol"/>
    <property type="evidence" value="ECO:0007669"/>
    <property type="project" value="TreeGrafter"/>
</dbReference>
<keyword evidence="2" id="KW-0521">NADP</keyword>
<comment type="pathway">
    <text evidence="2">Carbohydrate biosynthesis; dTDP-L-rhamnose biosynthesis.</text>
</comment>
<accession>A0A0G0XE51</accession>
<dbReference type="InterPro" id="IPR029903">
    <property type="entry name" value="RmlD-like-bd"/>
</dbReference>
<comment type="similarity">
    <text evidence="1 2">Belongs to the dTDP-4-dehydrorhamnose reductase family.</text>
</comment>
<evidence type="ECO:0000313" key="4">
    <source>
        <dbReference type="EMBL" id="KKR86042.1"/>
    </source>
</evidence>
<comment type="caution">
    <text evidence="4">The sequence shown here is derived from an EMBL/GenBank/DDBJ whole genome shotgun (WGS) entry which is preliminary data.</text>
</comment>
<dbReference type="UniPathway" id="UPA00124"/>
<dbReference type="PANTHER" id="PTHR10491:SF4">
    <property type="entry name" value="METHIONINE ADENOSYLTRANSFERASE 2 SUBUNIT BETA"/>
    <property type="match status" value="1"/>
</dbReference>
<dbReference type="InterPro" id="IPR036291">
    <property type="entry name" value="NAD(P)-bd_dom_sf"/>
</dbReference>
<keyword evidence="2" id="KW-0560">Oxidoreductase</keyword>